<organism evidence="2 3">
    <name type="scientific">Glomerella acutata</name>
    <name type="common">Colletotrichum acutatum</name>
    <dbReference type="NCBI Taxonomy" id="27357"/>
    <lineage>
        <taxon>Eukaryota</taxon>
        <taxon>Fungi</taxon>
        <taxon>Dikarya</taxon>
        <taxon>Ascomycota</taxon>
        <taxon>Pezizomycotina</taxon>
        <taxon>Sordariomycetes</taxon>
        <taxon>Hypocreomycetidae</taxon>
        <taxon>Glomerellales</taxon>
        <taxon>Glomerellaceae</taxon>
        <taxon>Colletotrichum</taxon>
        <taxon>Colletotrichum acutatum species complex</taxon>
    </lineage>
</organism>
<gene>
    <name evidence="2" type="ORF">BDZ83DRAFT_440810</name>
</gene>
<dbReference type="Proteomes" id="UP001244207">
    <property type="component" value="Unassembled WGS sequence"/>
</dbReference>
<dbReference type="RefSeq" id="XP_060361988.1">
    <property type="nucleotide sequence ID" value="XM_060503103.1"/>
</dbReference>
<proteinExistence type="predicted"/>
<evidence type="ECO:0000313" key="2">
    <source>
        <dbReference type="EMBL" id="KAK1721192.1"/>
    </source>
</evidence>
<reference evidence="2" key="1">
    <citation type="submission" date="2021-12" db="EMBL/GenBank/DDBJ databases">
        <title>Comparative genomics, transcriptomics and evolutionary studies reveal genomic signatures of adaptation to plant cell wall in hemibiotrophic fungi.</title>
        <authorList>
            <consortium name="DOE Joint Genome Institute"/>
            <person name="Baroncelli R."/>
            <person name="Diaz J.F."/>
            <person name="Benocci T."/>
            <person name="Peng M."/>
            <person name="Battaglia E."/>
            <person name="Haridas S."/>
            <person name="Andreopoulos W."/>
            <person name="Labutti K."/>
            <person name="Pangilinan J."/>
            <person name="Floch G.L."/>
            <person name="Makela M.R."/>
            <person name="Henrissat B."/>
            <person name="Grigoriev I.V."/>
            <person name="Crouch J.A."/>
            <person name="De Vries R.P."/>
            <person name="Sukno S.A."/>
            <person name="Thon M.R."/>
        </authorList>
    </citation>
    <scope>NUCLEOTIDE SEQUENCE</scope>
    <source>
        <strain evidence="2">CBS 112980</strain>
    </source>
</reference>
<sequence length="261" mass="28052">MCACVCAVRCVYAFARPPVPPGTPEPGGASIIVNQIRPHTRPIIPPQEIVSVAVLDRPTATGGRWGDPSSSFSRVPRSSTPDFADAKQATETKLLLPLLRSFVQGTEIRHLEPADPSVPNLNHGHSSILPIPFTGSRPFHVPPLGFPNPEIPSLGSIFRDVLFFSLSPPQVPISFSLKKTFTIRPSFPLLCAIAFSHVSSSAEPQKLLHSTIKSPPGPQLGLSCSYPVFPSLPIKLDSVQDPREGMGFCCLKPGSRGQNLV</sequence>
<comment type="caution">
    <text evidence="2">The sequence shown here is derived from an EMBL/GenBank/DDBJ whole genome shotgun (WGS) entry which is preliminary data.</text>
</comment>
<feature type="compositionally biased region" description="Low complexity" evidence="1">
    <location>
        <begin position="68"/>
        <end position="79"/>
    </location>
</feature>
<dbReference type="EMBL" id="JAHMHS010000087">
    <property type="protein sequence ID" value="KAK1721192.1"/>
    <property type="molecule type" value="Genomic_DNA"/>
</dbReference>
<evidence type="ECO:0000313" key="3">
    <source>
        <dbReference type="Proteomes" id="UP001244207"/>
    </source>
</evidence>
<keyword evidence="3" id="KW-1185">Reference proteome</keyword>
<protein>
    <submittedName>
        <fullName evidence="2">Uncharacterized protein</fullName>
    </submittedName>
</protein>
<dbReference type="AlphaFoldDB" id="A0AAD8XEN3"/>
<evidence type="ECO:0000256" key="1">
    <source>
        <dbReference type="SAM" id="MobiDB-lite"/>
    </source>
</evidence>
<accession>A0AAD8XEN3</accession>
<name>A0AAD8XEN3_GLOAC</name>
<feature type="region of interest" description="Disordered" evidence="1">
    <location>
        <begin position="60"/>
        <end position="82"/>
    </location>
</feature>
<dbReference type="GeneID" id="85387002"/>